<sequence>MFPEDRIQVSDTRYRVADICVVKRSTPLETIIRTPPLLCIEILSPEDRMSRTQEKVDDYIQMGVQAVWVIDPRRRRAYVADRSVTLQPAEDVLTLEGTEIRVPVAEIFSELDEMDALG</sequence>
<evidence type="ECO:0000313" key="2">
    <source>
        <dbReference type="EMBL" id="MBB5064711.1"/>
    </source>
</evidence>
<keyword evidence="2" id="KW-0540">Nuclease</keyword>
<name>A0A7W8EAG7_9BACT</name>
<dbReference type="Gene3D" id="3.90.1570.10">
    <property type="entry name" value="tt1808, chain A"/>
    <property type="match status" value="1"/>
</dbReference>
<dbReference type="InterPro" id="IPR011335">
    <property type="entry name" value="Restrct_endonuc-II-like"/>
</dbReference>
<dbReference type="PANTHER" id="PTHR34107">
    <property type="entry name" value="SLL0198 PROTEIN-RELATED"/>
    <property type="match status" value="1"/>
</dbReference>
<dbReference type="InterPro" id="IPR012296">
    <property type="entry name" value="Nuclease_put_TT1808"/>
</dbReference>
<dbReference type="Pfam" id="PF05685">
    <property type="entry name" value="Uma2"/>
    <property type="match status" value="1"/>
</dbReference>
<keyword evidence="2" id="KW-0255">Endonuclease</keyword>
<organism evidence="2 3">
    <name type="scientific">Granulicella mallensis</name>
    <dbReference type="NCBI Taxonomy" id="940614"/>
    <lineage>
        <taxon>Bacteria</taxon>
        <taxon>Pseudomonadati</taxon>
        <taxon>Acidobacteriota</taxon>
        <taxon>Terriglobia</taxon>
        <taxon>Terriglobales</taxon>
        <taxon>Acidobacteriaceae</taxon>
        <taxon>Granulicella</taxon>
    </lineage>
</organism>
<dbReference type="PANTHER" id="PTHR34107:SF4">
    <property type="entry name" value="SLL1222 PROTEIN"/>
    <property type="match status" value="1"/>
</dbReference>
<dbReference type="Proteomes" id="UP000584867">
    <property type="component" value="Unassembled WGS sequence"/>
</dbReference>
<dbReference type="AlphaFoldDB" id="A0A7W8EAG7"/>
<dbReference type="EMBL" id="JACHIO010000012">
    <property type="protein sequence ID" value="MBB5064711.1"/>
    <property type="molecule type" value="Genomic_DNA"/>
</dbReference>
<evidence type="ECO:0000259" key="1">
    <source>
        <dbReference type="Pfam" id="PF05685"/>
    </source>
</evidence>
<comment type="caution">
    <text evidence="2">The sequence shown here is derived from an EMBL/GenBank/DDBJ whole genome shotgun (WGS) entry which is preliminary data.</text>
</comment>
<feature type="domain" description="Putative restriction endonuclease" evidence="1">
    <location>
        <begin position="4"/>
        <end position="83"/>
    </location>
</feature>
<dbReference type="SUPFAM" id="SSF52980">
    <property type="entry name" value="Restriction endonuclease-like"/>
    <property type="match status" value="1"/>
</dbReference>
<protein>
    <submittedName>
        <fullName evidence="2">Uma2 family endonuclease</fullName>
    </submittedName>
</protein>
<accession>A0A7W8EAG7</accession>
<dbReference type="CDD" id="cd06260">
    <property type="entry name" value="DUF820-like"/>
    <property type="match status" value="1"/>
</dbReference>
<keyword evidence="2" id="KW-0378">Hydrolase</keyword>
<proteinExistence type="predicted"/>
<evidence type="ECO:0000313" key="3">
    <source>
        <dbReference type="Proteomes" id="UP000584867"/>
    </source>
</evidence>
<dbReference type="GO" id="GO:0004519">
    <property type="term" value="F:endonuclease activity"/>
    <property type="evidence" value="ECO:0007669"/>
    <property type="project" value="UniProtKB-KW"/>
</dbReference>
<dbReference type="InterPro" id="IPR008538">
    <property type="entry name" value="Uma2"/>
</dbReference>
<gene>
    <name evidence="2" type="ORF">HDF15_003071</name>
</gene>
<dbReference type="RefSeq" id="WP_184256837.1">
    <property type="nucleotide sequence ID" value="NZ_JACHIO010000012.1"/>
</dbReference>
<reference evidence="2 3" key="1">
    <citation type="submission" date="2020-08" db="EMBL/GenBank/DDBJ databases">
        <title>Genomic Encyclopedia of Type Strains, Phase IV (KMG-V): Genome sequencing to study the core and pangenomes of soil and plant-associated prokaryotes.</title>
        <authorList>
            <person name="Whitman W."/>
        </authorList>
    </citation>
    <scope>NUCLEOTIDE SEQUENCE [LARGE SCALE GENOMIC DNA]</scope>
    <source>
        <strain evidence="2 3">X5P3</strain>
    </source>
</reference>